<keyword evidence="5" id="KW-1185">Reference proteome</keyword>
<name>A0A9X0WJX3_9GAMM</name>
<comment type="caution">
    <text evidence="4">The sequence shown here is derived from an EMBL/GenBank/DDBJ whole genome shotgun (WGS) entry which is preliminary data.</text>
</comment>
<evidence type="ECO:0000256" key="1">
    <source>
        <dbReference type="SAM" id="Coils"/>
    </source>
</evidence>
<dbReference type="GO" id="GO:1990281">
    <property type="term" value="C:efflux pump complex"/>
    <property type="evidence" value="ECO:0007669"/>
    <property type="project" value="TreeGrafter"/>
</dbReference>
<evidence type="ECO:0000313" key="4">
    <source>
        <dbReference type="EMBL" id="MBK1646079.1"/>
    </source>
</evidence>
<dbReference type="Pfam" id="PF25989">
    <property type="entry name" value="YknX_C"/>
    <property type="match status" value="1"/>
</dbReference>
<organism evidence="4 5">
    <name type="scientific">Thiocapsa imhoffii</name>
    <dbReference type="NCBI Taxonomy" id="382777"/>
    <lineage>
        <taxon>Bacteria</taxon>
        <taxon>Pseudomonadati</taxon>
        <taxon>Pseudomonadota</taxon>
        <taxon>Gammaproteobacteria</taxon>
        <taxon>Chromatiales</taxon>
        <taxon>Chromatiaceae</taxon>
        <taxon>Thiocapsa</taxon>
    </lineage>
</organism>
<evidence type="ECO:0000256" key="2">
    <source>
        <dbReference type="SAM" id="MobiDB-lite"/>
    </source>
</evidence>
<protein>
    <submittedName>
        <fullName evidence="4">Efflux transporter periplasmic adaptor subunit</fullName>
    </submittedName>
</protein>
<feature type="domain" description="YknX-like C-terminal permuted SH3-like" evidence="3">
    <location>
        <begin position="327"/>
        <end position="398"/>
    </location>
</feature>
<evidence type="ECO:0000313" key="5">
    <source>
        <dbReference type="Proteomes" id="UP001138802"/>
    </source>
</evidence>
<gene>
    <name evidence="4" type="ORF">CKO25_15775</name>
</gene>
<dbReference type="Proteomes" id="UP001138802">
    <property type="component" value="Unassembled WGS sequence"/>
</dbReference>
<dbReference type="RefSeq" id="WP_200388928.1">
    <property type="nucleotide sequence ID" value="NZ_NRSD01000019.1"/>
</dbReference>
<feature type="region of interest" description="Disordered" evidence="2">
    <location>
        <begin position="138"/>
        <end position="159"/>
    </location>
</feature>
<proteinExistence type="predicted"/>
<dbReference type="GO" id="GO:0015562">
    <property type="term" value="F:efflux transmembrane transporter activity"/>
    <property type="evidence" value="ECO:0007669"/>
    <property type="project" value="TreeGrafter"/>
</dbReference>
<feature type="compositionally biased region" description="Basic and acidic residues" evidence="2">
    <location>
        <begin position="148"/>
        <end position="159"/>
    </location>
</feature>
<sequence>MLRRRLITVLLTLVLSGLLLLALMPSPLSVTVSPVRRDHFVEMVEEEGRTRLRDRYSVSAPISGYLRRVALEPGDAVAADQVLFELESMPAPALDTRSRLQAQESLAAAGARLEAAEAELAVRQTELALARTEHDRSETLHQRQLISSEERGRRLAQRDAADAAERAARHAIAVARFELESARALVEVADGKRAPSEQPVLAVRAPITGVVMQRQRCCEGPIESGAVVLEIGDLDALEVRVDLLSVDAVRVRPGMRVVLERWGGGHPLEGRVRRVEPAGFEKVSALGIEEQRVAVWVAITTAREQWQLLGDQYRVEARFILWEAEDVVQIPSSALFRHQDHWAVFVADPDAVQARARVRPVEPGRRSGLWTQILNGLEPGELVVNHPSGRLSDGMRITLDRRSDPS</sequence>
<dbReference type="Gene3D" id="1.10.287.470">
    <property type="entry name" value="Helix hairpin bin"/>
    <property type="match status" value="1"/>
</dbReference>
<dbReference type="SUPFAM" id="SSF111369">
    <property type="entry name" value="HlyD-like secretion proteins"/>
    <property type="match status" value="1"/>
</dbReference>
<feature type="coiled-coil region" evidence="1">
    <location>
        <begin position="99"/>
        <end position="135"/>
    </location>
</feature>
<dbReference type="PANTHER" id="PTHR30469">
    <property type="entry name" value="MULTIDRUG RESISTANCE PROTEIN MDTA"/>
    <property type="match status" value="1"/>
</dbReference>
<dbReference type="EMBL" id="NRSD01000019">
    <property type="protein sequence ID" value="MBK1646079.1"/>
    <property type="molecule type" value="Genomic_DNA"/>
</dbReference>
<dbReference type="Gene3D" id="2.40.50.100">
    <property type="match status" value="1"/>
</dbReference>
<keyword evidence="1" id="KW-0175">Coiled coil</keyword>
<dbReference type="PANTHER" id="PTHR30469:SF15">
    <property type="entry name" value="HLYD FAMILY OF SECRETION PROTEINS"/>
    <property type="match status" value="1"/>
</dbReference>
<dbReference type="Gene3D" id="2.40.420.20">
    <property type="match status" value="1"/>
</dbReference>
<reference evidence="4 5" key="1">
    <citation type="journal article" date="2020" name="Microorganisms">
        <title>Osmotic Adaptation and Compatible Solute Biosynthesis of Phototrophic Bacteria as Revealed from Genome Analyses.</title>
        <authorList>
            <person name="Imhoff J.F."/>
            <person name="Rahn T."/>
            <person name="Kunzel S."/>
            <person name="Keller A."/>
            <person name="Neulinger S.C."/>
        </authorList>
    </citation>
    <scope>NUCLEOTIDE SEQUENCE [LARGE SCALE GENOMIC DNA]</scope>
    <source>
        <strain evidence="4 5">DSM 21303</strain>
    </source>
</reference>
<accession>A0A9X0WJX3</accession>
<evidence type="ECO:0000259" key="3">
    <source>
        <dbReference type="Pfam" id="PF25989"/>
    </source>
</evidence>
<dbReference type="Gene3D" id="2.40.30.170">
    <property type="match status" value="1"/>
</dbReference>
<dbReference type="AlphaFoldDB" id="A0A9X0WJX3"/>
<dbReference type="InterPro" id="IPR058637">
    <property type="entry name" value="YknX-like_C"/>
</dbReference>